<evidence type="ECO:0000313" key="2">
    <source>
        <dbReference type="EMBL" id="MCG4618741.1"/>
    </source>
</evidence>
<organism evidence="2 3">
    <name type="scientific">Varibaculum cambriense</name>
    <dbReference type="NCBI Taxonomy" id="184870"/>
    <lineage>
        <taxon>Bacteria</taxon>
        <taxon>Bacillati</taxon>
        <taxon>Actinomycetota</taxon>
        <taxon>Actinomycetes</taxon>
        <taxon>Actinomycetales</taxon>
        <taxon>Actinomycetaceae</taxon>
        <taxon>Varibaculum</taxon>
    </lineage>
</organism>
<dbReference type="Proteomes" id="UP001200537">
    <property type="component" value="Unassembled WGS sequence"/>
</dbReference>
<dbReference type="InterPro" id="IPR049577">
    <property type="entry name" value="GMPP_N"/>
</dbReference>
<dbReference type="PANTHER" id="PTHR46390:SF1">
    <property type="entry name" value="MANNOSE-1-PHOSPHATE GUANYLYLTRANSFERASE"/>
    <property type="match status" value="1"/>
</dbReference>
<evidence type="ECO:0000313" key="3">
    <source>
        <dbReference type="Proteomes" id="UP001200537"/>
    </source>
</evidence>
<proteinExistence type="predicted"/>
<keyword evidence="2" id="KW-0808">Transferase</keyword>
<dbReference type="GO" id="GO:0004475">
    <property type="term" value="F:mannose-1-phosphate guanylyltransferase (GTP) activity"/>
    <property type="evidence" value="ECO:0007669"/>
    <property type="project" value="InterPro"/>
</dbReference>
<dbReference type="InterPro" id="IPR029044">
    <property type="entry name" value="Nucleotide-diphossugar_trans"/>
</dbReference>
<evidence type="ECO:0000259" key="1">
    <source>
        <dbReference type="Pfam" id="PF00483"/>
    </source>
</evidence>
<dbReference type="Gene3D" id="3.90.550.10">
    <property type="entry name" value="Spore Coat Polysaccharide Biosynthesis Protein SpsA, Chain A"/>
    <property type="match status" value="1"/>
</dbReference>
<dbReference type="InterPro" id="IPR005835">
    <property type="entry name" value="NTP_transferase_dom"/>
</dbReference>
<dbReference type="InterPro" id="IPR051161">
    <property type="entry name" value="Mannose-6P_isomerase_type2"/>
</dbReference>
<comment type="caution">
    <text evidence="2">The sequence shown here is derived from an EMBL/GenBank/DDBJ whole genome shotgun (WGS) entry which is preliminary data.</text>
</comment>
<dbReference type="RefSeq" id="WP_024058729.1">
    <property type="nucleotide sequence ID" value="NZ_JAKNHJ010000027.1"/>
</dbReference>
<keyword evidence="2" id="KW-0548">Nucleotidyltransferase</keyword>
<sequence>MSLHVIIPAGGPGSRLWPVSRVGKPKFLLDLLGEGCSLLQATVDRLSPLAASLTVVTGTDHAEAVASQNLNARLPASVKEQYQILEEPSRKNSLGAIAWAAARIQEKYGAVIAGSFAADHAIKSVAVFRGAVSAAVEAAREGKIVTIGIAPSCPSTAYGYICASDRELSPKNSQPRVFDVKSFKEKPSRSQAESYLATGGYFWNAGMFVFNTEVFLSHLNNLLPRYYETIQEMVHVTPGTAGFTELWESLPSYPIDTAIAEPIADEGGVAVVAADNFGWSDVGDFASLRQTIAGDAPQKSVVRGSGETQLLASPGAFIDHGGTEKLVVLGIPNAVVIRRADVTLVTTTQYAQELGDVVAEQGDLQ</sequence>
<dbReference type="SUPFAM" id="SSF53448">
    <property type="entry name" value="Nucleotide-diphospho-sugar transferases"/>
    <property type="match status" value="1"/>
</dbReference>
<dbReference type="Pfam" id="PF00483">
    <property type="entry name" value="NTP_transferase"/>
    <property type="match status" value="1"/>
</dbReference>
<reference evidence="2" key="1">
    <citation type="submission" date="2022-01" db="EMBL/GenBank/DDBJ databases">
        <title>Collection of gut derived symbiotic bacterial strains cultured from healthy donors.</title>
        <authorList>
            <person name="Lin H."/>
            <person name="Kohout C."/>
            <person name="Waligurski E."/>
            <person name="Pamer E.G."/>
        </authorList>
    </citation>
    <scope>NUCLEOTIDE SEQUENCE</scope>
    <source>
        <strain evidence="2">DFI.7.46</strain>
    </source>
</reference>
<dbReference type="GO" id="GO:0009298">
    <property type="term" value="P:GDP-mannose biosynthetic process"/>
    <property type="evidence" value="ECO:0007669"/>
    <property type="project" value="TreeGrafter"/>
</dbReference>
<dbReference type="AlphaFoldDB" id="A0AAJ1EYW3"/>
<feature type="domain" description="Nucleotidyl transferase" evidence="1">
    <location>
        <begin position="6"/>
        <end position="291"/>
    </location>
</feature>
<protein>
    <submittedName>
        <fullName evidence="2">Mannose-1-phosphate guanylyltransferase</fullName>
    </submittedName>
</protein>
<dbReference type="EMBL" id="JAKNHJ010000027">
    <property type="protein sequence ID" value="MCG4618741.1"/>
    <property type="molecule type" value="Genomic_DNA"/>
</dbReference>
<name>A0AAJ1EYW3_9ACTO</name>
<gene>
    <name evidence="2" type="ORF">L0M99_09630</name>
</gene>
<accession>A0AAJ1EYW3</accession>
<dbReference type="PANTHER" id="PTHR46390">
    <property type="entry name" value="MANNOSE-1-PHOSPHATE GUANYLYLTRANSFERASE"/>
    <property type="match status" value="1"/>
</dbReference>
<dbReference type="CDD" id="cd02509">
    <property type="entry name" value="GDP-M1P_Guanylyltransferase"/>
    <property type="match status" value="1"/>
</dbReference>